<protein>
    <submittedName>
        <fullName evidence="2">Sulfurtransferase complex subunit TusC</fullName>
    </submittedName>
</protein>
<name>A0A2S0VV76_9ALTE</name>
<dbReference type="NCBIfam" id="TIGR03010">
    <property type="entry name" value="sulf_tusC_dsrF"/>
    <property type="match status" value="1"/>
</dbReference>
<dbReference type="InterPro" id="IPR003787">
    <property type="entry name" value="Sulphur_relay_DsrE/F-like"/>
</dbReference>
<dbReference type="Pfam" id="PF02635">
    <property type="entry name" value="DsrE"/>
    <property type="match status" value="1"/>
</dbReference>
<evidence type="ECO:0000313" key="2">
    <source>
        <dbReference type="EMBL" id="AWB68121.1"/>
    </source>
</evidence>
<dbReference type="Gene3D" id="3.40.1260.10">
    <property type="entry name" value="DsrEFH-like"/>
    <property type="match status" value="1"/>
</dbReference>
<sequence>MKTAIVNRHSPFQIDAGREALDLALILATYEQDVALFFQGQGVLQLKQHDKARLDKKDYTATFKALELYDVEHVFALKSDIDKYQVDIEQLDFAVTLLNNQEYAATLAGFDQHWSF</sequence>
<keyword evidence="2" id="KW-0808">Transferase</keyword>
<dbReference type="Proteomes" id="UP000244441">
    <property type="component" value="Chromosome"/>
</dbReference>
<dbReference type="PANTHER" id="PTHR38780">
    <property type="entry name" value="PROTEIN TUSC"/>
    <property type="match status" value="1"/>
</dbReference>
<comment type="similarity">
    <text evidence="1">Belongs to the DsrF/TusC family.</text>
</comment>
<accession>A0A2S0VV76</accession>
<dbReference type="SUPFAM" id="SSF75169">
    <property type="entry name" value="DsrEFH-like"/>
    <property type="match status" value="1"/>
</dbReference>
<dbReference type="AlphaFoldDB" id="A0A2S0VV76"/>
<dbReference type="OrthoDB" id="9789418at2"/>
<keyword evidence="3" id="KW-1185">Reference proteome</keyword>
<dbReference type="InterPro" id="IPR027396">
    <property type="entry name" value="DsrEFH-like"/>
</dbReference>
<dbReference type="PANTHER" id="PTHR38780:SF1">
    <property type="entry name" value="PROTEIN TUSC"/>
    <property type="match status" value="1"/>
</dbReference>
<organism evidence="2 3">
    <name type="scientific">Saccharobesus litoralis</name>
    <dbReference type="NCBI Taxonomy" id="2172099"/>
    <lineage>
        <taxon>Bacteria</taxon>
        <taxon>Pseudomonadati</taxon>
        <taxon>Pseudomonadota</taxon>
        <taxon>Gammaproteobacteria</taxon>
        <taxon>Alteromonadales</taxon>
        <taxon>Alteromonadaceae</taxon>
        <taxon>Saccharobesus</taxon>
    </lineage>
</organism>
<dbReference type="NCBIfam" id="NF001238">
    <property type="entry name" value="PRK00211.1"/>
    <property type="match status" value="1"/>
</dbReference>
<dbReference type="RefSeq" id="WP_108604186.1">
    <property type="nucleotide sequence ID" value="NZ_CP026604.1"/>
</dbReference>
<reference evidence="2 3" key="1">
    <citation type="submission" date="2018-01" db="EMBL/GenBank/DDBJ databases">
        <title>Genome sequence of a Cantenovulum-like bacteria.</title>
        <authorList>
            <person name="Tan W.R."/>
            <person name="Lau N.-S."/>
            <person name="Go F."/>
            <person name="Amirul A.-A.A."/>
        </authorList>
    </citation>
    <scope>NUCLEOTIDE SEQUENCE [LARGE SCALE GENOMIC DNA]</scope>
    <source>
        <strain evidence="2 3">CCB-QB4</strain>
    </source>
</reference>
<evidence type="ECO:0000313" key="3">
    <source>
        <dbReference type="Proteomes" id="UP000244441"/>
    </source>
</evidence>
<dbReference type="KEGG" id="cate:C2869_17610"/>
<evidence type="ECO:0000256" key="1">
    <source>
        <dbReference type="ARBA" id="ARBA00005996"/>
    </source>
</evidence>
<dbReference type="EMBL" id="CP026604">
    <property type="protein sequence ID" value="AWB68121.1"/>
    <property type="molecule type" value="Genomic_DNA"/>
</dbReference>
<proteinExistence type="inferred from homology"/>
<gene>
    <name evidence="2" type="primary">tusC</name>
    <name evidence="2" type="ORF">C2869_17610</name>
</gene>
<dbReference type="InterPro" id="IPR017462">
    <property type="entry name" value="Sulphur_relay_TusC/DsrF"/>
</dbReference>
<dbReference type="GO" id="GO:0016740">
    <property type="term" value="F:transferase activity"/>
    <property type="evidence" value="ECO:0007669"/>
    <property type="project" value="UniProtKB-KW"/>
</dbReference>